<reference evidence="4" key="1">
    <citation type="submission" date="2020-03" db="EMBL/GenBank/DDBJ databases">
        <title>A high-quality chromosome-level genome assembly of a woody plant with both climbing and erect habits, Rhamnella rubrinervis.</title>
        <authorList>
            <person name="Lu Z."/>
            <person name="Yang Y."/>
            <person name="Zhu X."/>
            <person name="Sun Y."/>
        </authorList>
    </citation>
    <scope>NUCLEOTIDE SEQUENCE</scope>
    <source>
        <strain evidence="4">BYM</strain>
        <tissue evidence="4">Leaf</tissue>
    </source>
</reference>
<comment type="similarity">
    <text evidence="1">Belongs to the YTHDF family.</text>
</comment>
<organism evidence="4 5">
    <name type="scientific">Rhamnella rubrinervis</name>
    <dbReference type="NCBI Taxonomy" id="2594499"/>
    <lineage>
        <taxon>Eukaryota</taxon>
        <taxon>Viridiplantae</taxon>
        <taxon>Streptophyta</taxon>
        <taxon>Embryophyta</taxon>
        <taxon>Tracheophyta</taxon>
        <taxon>Spermatophyta</taxon>
        <taxon>Magnoliopsida</taxon>
        <taxon>eudicotyledons</taxon>
        <taxon>Gunneridae</taxon>
        <taxon>Pentapetalae</taxon>
        <taxon>rosids</taxon>
        <taxon>fabids</taxon>
        <taxon>Rosales</taxon>
        <taxon>Rhamnaceae</taxon>
        <taxon>rhamnoid group</taxon>
        <taxon>Rhamneae</taxon>
        <taxon>Rhamnella</taxon>
    </lineage>
</organism>
<name>A0A8K0HK80_9ROSA</name>
<evidence type="ECO:0000313" key="4">
    <source>
        <dbReference type="EMBL" id="KAF3453955.1"/>
    </source>
</evidence>
<gene>
    <name evidence="4" type="ORF">FNV43_RR04397</name>
</gene>
<dbReference type="PROSITE" id="PS50882">
    <property type="entry name" value="YTH"/>
    <property type="match status" value="1"/>
</dbReference>
<comment type="function">
    <text evidence="1">Specifically recognizes and binds N6-methyladenosine (m6A)-containing RNAs, and regulates mRNA stability. M6A is a modification present at internal sites of mRNAs and some non-coding RNAs and plays a role in mRNA stability and processing.</text>
</comment>
<dbReference type="PANTHER" id="PTHR12357:SF95">
    <property type="entry name" value="YTH DOMAIN-CONTAINING FAMILY PROTEIN"/>
    <property type="match status" value="1"/>
</dbReference>
<dbReference type="Pfam" id="PF04146">
    <property type="entry name" value="YTH"/>
    <property type="match status" value="1"/>
</dbReference>
<dbReference type="InterPro" id="IPR007275">
    <property type="entry name" value="YTH_domain"/>
</dbReference>
<feature type="compositionally biased region" description="Basic and acidic residues" evidence="2">
    <location>
        <begin position="204"/>
        <end position="215"/>
    </location>
</feature>
<dbReference type="GO" id="GO:0061157">
    <property type="term" value="P:mRNA destabilization"/>
    <property type="evidence" value="ECO:0007669"/>
    <property type="project" value="TreeGrafter"/>
</dbReference>
<dbReference type="Proteomes" id="UP000796880">
    <property type="component" value="Unassembled WGS sequence"/>
</dbReference>
<keyword evidence="5" id="KW-1185">Reference proteome</keyword>
<feature type="domain" description="YTH" evidence="3">
    <location>
        <begin position="242"/>
        <end position="383"/>
    </location>
</feature>
<sequence length="460" mass="51538">MAGEKKIEKSEPVATVLKSDLINGLSDQKMASLENGIPSELNSSISSPVDATFSIKGYNGSLPQLDDHGYYQANGAHTGMQSENGSLVYYVPGYNPYAPGTIMGVDGQSVGQQQYFSSSGYLQQPVSYGSEAVPFYSWDTTFIEAFQMEQMCLIWVLTCQLPFEGLPPPGRFSSFANQKQGLFPHNGPTSYKPNGRIWSANDRFKSKDKNNRNGDFETSTELTSGPRDQYNLPDFRVDYEVAKFYVIKSYSEDDIHKSIKYGVWASTPNGNKKLDAAFHDAETKKNEAGTTCPIFLFFSVNGSGQFVGLAEMIGPVDFDKDMDFWQVDKWIGFFLVKWHIIKDIPNMQLRHIILESNDNRPVTFSRDTQEIGLKQGLEMLNILKSYTEKMSLLDDFNFYENREKLLHAKRGGKPATLKMEIYNNDDFSKHVKAESAAGTKRSDPTSLINLTKNLSLNAGP</sequence>
<dbReference type="InterPro" id="IPR045168">
    <property type="entry name" value="YTH_prot"/>
</dbReference>
<evidence type="ECO:0000256" key="2">
    <source>
        <dbReference type="SAM" id="MobiDB-lite"/>
    </source>
</evidence>
<dbReference type="Gene3D" id="3.10.590.10">
    <property type="entry name" value="ph1033 like domains"/>
    <property type="match status" value="1"/>
</dbReference>
<dbReference type="GO" id="GO:0005737">
    <property type="term" value="C:cytoplasm"/>
    <property type="evidence" value="ECO:0007669"/>
    <property type="project" value="TreeGrafter"/>
</dbReference>
<dbReference type="AlphaFoldDB" id="A0A8K0HK80"/>
<comment type="caution">
    <text evidence="4">The sequence shown here is derived from an EMBL/GenBank/DDBJ whole genome shotgun (WGS) entry which is preliminary data.</text>
</comment>
<dbReference type="OrthoDB" id="306690at2759"/>
<dbReference type="GO" id="GO:1990247">
    <property type="term" value="F:N6-methyladenosine-containing RNA reader activity"/>
    <property type="evidence" value="ECO:0007669"/>
    <property type="project" value="UniProtKB-UniRule"/>
</dbReference>
<accession>A0A8K0HK80</accession>
<dbReference type="CDD" id="cd21134">
    <property type="entry name" value="YTH"/>
    <property type="match status" value="1"/>
</dbReference>
<keyword evidence="1" id="KW-0694">RNA-binding</keyword>
<dbReference type="PANTHER" id="PTHR12357">
    <property type="entry name" value="YTH YT521-B HOMOLOGY DOMAIN-CONTAINING"/>
    <property type="match status" value="1"/>
</dbReference>
<proteinExistence type="inferred from homology"/>
<dbReference type="EMBL" id="VOIH02000002">
    <property type="protein sequence ID" value="KAF3453955.1"/>
    <property type="molecule type" value="Genomic_DNA"/>
</dbReference>
<evidence type="ECO:0000256" key="1">
    <source>
        <dbReference type="RuleBase" id="RU369095"/>
    </source>
</evidence>
<protein>
    <recommendedName>
        <fullName evidence="1">YTH domain-containing family protein</fullName>
    </recommendedName>
</protein>
<feature type="region of interest" description="Disordered" evidence="2">
    <location>
        <begin position="204"/>
        <end position="227"/>
    </location>
</feature>
<evidence type="ECO:0000313" key="5">
    <source>
        <dbReference type="Proteomes" id="UP000796880"/>
    </source>
</evidence>
<dbReference type="GO" id="GO:0003729">
    <property type="term" value="F:mRNA binding"/>
    <property type="evidence" value="ECO:0007669"/>
    <property type="project" value="UniProtKB-UniRule"/>
</dbReference>
<evidence type="ECO:0000259" key="3">
    <source>
        <dbReference type="PROSITE" id="PS50882"/>
    </source>
</evidence>